<dbReference type="Pfam" id="PF00034">
    <property type="entry name" value="Cytochrom_C"/>
    <property type="match status" value="1"/>
</dbReference>
<dbReference type="Gene3D" id="1.10.760.10">
    <property type="entry name" value="Cytochrome c-like domain"/>
    <property type="match status" value="1"/>
</dbReference>
<proteinExistence type="predicted"/>
<dbReference type="GO" id="GO:0046872">
    <property type="term" value="F:metal ion binding"/>
    <property type="evidence" value="ECO:0007669"/>
    <property type="project" value="UniProtKB-KW"/>
</dbReference>
<evidence type="ECO:0000256" key="4">
    <source>
        <dbReference type="ARBA" id="ARBA00022982"/>
    </source>
</evidence>
<dbReference type="InterPro" id="IPR002327">
    <property type="entry name" value="Cyt_c_1A/1B"/>
</dbReference>
<sequence>MDNRMNTIAGWVLFGCASALGLSIASGMIYKSGHPEKEGYPVESADGAEGGGAAEAAEPIAARLAKADVAKGQASFAKCAACHTITNGGANGVGPNVWATVGKPHGHIAGFAYSDALKSVPGNWTFEALDAWLASPRKYAPGTKMTFAGLSDPQERANVIAYMNAQGSNLPLPAVEAAAPASEAEGNVATGTDTNELANDAQPATGAPSVDPAAADEAAKKGQ</sequence>
<evidence type="ECO:0000256" key="2">
    <source>
        <dbReference type="ARBA" id="ARBA00022617"/>
    </source>
</evidence>
<organism evidence="9 10">
    <name type="scientific">Sphingomonas turrisvirgatae</name>
    <dbReference type="NCBI Taxonomy" id="1888892"/>
    <lineage>
        <taxon>Bacteria</taxon>
        <taxon>Pseudomonadati</taxon>
        <taxon>Pseudomonadota</taxon>
        <taxon>Alphaproteobacteria</taxon>
        <taxon>Sphingomonadales</taxon>
        <taxon>Sphingomonadaceae</taxon>
        <taxon>Sphingomonas</taxon>
    </lineage>
</organism>
<dbReference type="GO" id="GO:0020037">
    <property type="term" value="F:heme binding"/>
    <property type="evidence" value="ECO:0007669"/>
    <property type="project" value="InterPro"/>
</dbReference>
<keyword evidence="4" id="KW-0249">Electron transport</keyword>
<gene>
    <name evidence="9" type="ORF">BFL28_11890</name>
</gene>
<evidence type="ECO:0000256" key="1">
    <source>
        <dbReference type="ARBA" id="ARBA00022448"/>
    </source>
</evidence>
<dbReference type="InterPro" id="IPR009056">
    <property type="entry name" value="Cyt_c-like_dom"/>
</dbReference>
<dbReference type="EMBL" id="MDDS01000008">
    <property type="protein sequence ID" value="ODP39061.1"/>
    <property type="molecule type" value="Genomic_DNA"/>
</dbReference>
<keyword evidence="3 6" id="KW-0479">Metal-binding</keyword>
<comment type="caution">
    <text evidence="9">The sequence shown here is derived from an EMBL/GenBank/DDBJ whole genome shotgun (WGS) entry which is preliminary data.</text>
</comment>
<feature type="domain" description="Cytochrome c" evidence="8">
    <location>
        <begin position="67"/>
        <end position="167"/>
    </location>
</feature>
<evidence type="ECO:0000313" key="10">
    <source>
        <dbReference type="Proteomes" id="UP000094487"/>
    </source>
</evidence>
<evidence type="ECO:0000259" key="8">
    <source>
        <dbReference type="PROSITE" id="PS51007"/>
    </source>
</evidence>
<keyword evidence="2 6" id="KW-0349">Heme</keyword>
<evidence type="ECO:0000256" key="5">
    <source>
        <dbReference type="ARBA" id="ARBA00023004"/>
    </source>
</evidence>
<dbReference type="InterPro" id="IPR036909">
    <property type="entry name" value="Cyt_c-like_dom_sf"/>
</dbReference>
<dbReference type="PANTHER" id="PTHR11961">
    <property type="entry name" value="CYTOCHROME C"/>
    <property type="match status" value="1"/>
</dbReference>
<reference evidence="9 10" key="1">
    <citation type="submission" date="2016-08" db="EMBL/GenBank/DDBJ databases">
        <title>Draft genome of the agarase producing Sphingomonas sp. MCT13.</title>
        <authorList>
            <person name="D'Andrea M.M."/>
            <person name="Rossolini G.M."/>
            <person name="Thaller M.C."/>
        </authorList>
    </citation>
    <scope>NUCLEOTIDE SEQUENCE [LARGE SCALE GENOMIC DNA]</scope>
    <source>
        <strain evidence="9 10">MCT13</strain>
    </source>
</reference>
<keyword evidence="5 6" id="KW-0408">Iron</keyword>
<evidence type="ECO:0000313" key="9">
    <source>
        <dbReference type="EMBL" id="ODP39061.1"/>
    </source>
</evidence>
<dbReference type="GO" id="GO:0009055">
    <property type="term" value="F:electron transfer activity"/>
    <property type="evidence" value="ECO:0007669"/>
    <property type="project" value="InterPro"/>
</dbReference>
<dbReference type="AlphaFoldDB" id="A0A1E3LZ78"/>
<feature type="compositionally biased region" description="Low complexity" evidence="7">
    <location>
        <begin position="176"/>
        <end position="189"/>
    </location>
</feature>
<dbReference type="RefSeq" id="WP_069319236.1">
    <property type="nucleotide sequence ID" value="NZ_MDDS01000008.1"/>
</dbReference>
<evidence type="ECO:0000256" key="6">
    <source>
        <dbReference type="PROSITE-ProRule" id="PRU00433"/>
    </source>
</evidence>
<name>A0A1E3LZ78_9SPHN</name>
<dbReference type="STRING" id="1888892.BFL28_11890"/>
<dbReference type="SUPFAM" id="SSF46626">
    <property type="entry name" value="Cytochrome c"/>
    <property type="match status" value="1"/>
</dbReference>
<dbReference type="PRINTS" id="PR00604">
    <property type="entry name" value="CYTCHRMECIAB"/>
</dbReference>
<dbReference type="PROSITE" id="PS51007">
    <property type="entry name" value="CYTC"/>
    <property type="match status" value="1"/>
</dbReference>
<keyword evidence="10" id="KW-1185">Reference proteome</keyword>
<protein>
    <submittedName>
        <fullName evidence="9">Cytochrome C</fullName>
    </submittedName>
</protein>
<dbReference type="PROSITE" id="PS51257">
    <property type="entry name" value="PROKAR_LIPOPROTEIN"/>
    <property type="match status" value="1"/>
</dbReference>
<dbReference type="OrthoDB" id="9805828at2"/>
<evidence type="ECO:0000256" key="7">
    <source>
        <dbReference type="SAM" id="MobiDB-lite"/>
    </source>
</evidence>
<feature type="region of interest" description="Disordered" evidence="7">
    <location>
        <begin position="176"/>
        <end position="223"/>
    </location>
</feature>
<keyword evidence="1" id="KW-0813">Transport</keyword>
<accession>A0A1E3LZ78</accession>
<evidence type="ECO:0000256" key="3">
    <source>
        <dbReference type="ARBA" id="ARBA00022723"/>
    </source>
</evidence>
<dbReference type="Proteomes" id="UP000094487">
    <property type="component" value="Unassembled WGS sequence"/>
</dbReference>